<evidence type="ECO:0000256" key="2">
    <source>
        <dbReference type="SAM" id="MobiDB-lite"/>
    </source>
</evidence>
<dbReference type="PANTHER" id="PTHR33969">
    <property type="entry name" value="SEGREGATION AND CONDENSATION PROTEIN A"/>
    <property type="match status" value="1"/>
</dbReference>
<organism evidence="3 4">
    <name type="scientific">Pacificispira spongiicola</name>
    <dbReference type="NCBI Taxonomy" id="2729598"/>
    <lineage>
        <taxon>Bacteria</taxon>
        <taxon>Pseudomonadati</taxon>
        <taxon>Pseudomonadota</taxon>
        <taxon>Alphaproteobacteria</taxon>
        <taxon>Rhodospirillales</taxon>
        <taxon>Rhodospirillaceae</taxon>
        <taxon>Pacificispira</taxon>
    </lineage>
</organism>
<dbReference type="EMBL" id="JABBNT010000002">
    <property type="protein sequence ID" value="NMM44093.1"/>
    <property type="molecule type" value="Genomic_DNA"/>
</dbReference>
<reference evidence="3 4" key="1">
    <citation type="submission" date="2020-04" db="EMBL/GenBank/DDBJ databases">
        <title>Rhodospirillaceae bacterium KN72 isolated from deep sea.</title>
        <authorList>
            <person name="Zhang D.-C."/>
        </authorList>
    </citation>
    <scope>NUCLEOTIDE SEQUENCE [LARGE SCALE GENOMIC DNA]</scope>
    <source>
        <strain evidence="3 4">KN72</strain>
    </source>
</reference>
<accession>A0A7Y0HF06</accession>
<dbReference type="PANTHER" id="PTHR33969:SF2">
    <property type="entry name" value="SEGREGATION AND CONDENSATION PROTEIN A"/>
    <property type="match status" value="1"/>
</dbReference>
<protein>
    <recommendedName>
        <fullName evidence="1">Segregation and condensation protein A</fullName>
    </recommendedName>
</protein>
<sequence length="311" mass="34637">MGEGLVSSGTDTTQNDADRIGAFQEDAGPAVSVSMDALVLALDGFEGPIDLLLTLARDQKVDLHKISILALAEQYLAFVNRARELRLELAADYLVMAAWLAYLKSKLLLPPPHSEDDEENPAELAARLAFQLQRLEAMQGATKQLFDRPRLGQDFFARGMPERLRVSNRAVYESNLLDLLRVYGDIRRKQDVGGQLRIMPTRLVSMEQAARRLRAILGDMPDWQTLERFIPYESEDPLLRRSAMASTFAASLELSKEGLVEIRQTGIFGTIYMRAKPGADLSQPPSDALAADEDPLDPDDLDLFDDMKDDS</sequence>
<comment type="caution">
    <text evidence="3">The sequence shown here is derived from an EMBL/GenBank/DDBJ whole genome shotgun (WGS) entry which is preliminary data.</text>
</comment>
<evidence type="ECO:0000313" key="4">
    <source>
        <dbReference type="Proteomes" id="UP000539372"/>
    </source>
</evidence>
<keyword evidence="4" id="KW-1185">Reference proteome</keyword>
<name>A0A7Y0HF06_9PROT</name>
<dbReference type="Gene3D" id="6.10.250.2410">
    <property type="match status" value="1"/>
</dbReference>
<dbReference type="Proteomes" id="UP000539372">
    <property type="component" value="Unassembled WGS sequence"/>
</dbReference>
<proteinExistence type="predicted"/>
<evidence type="ECO:0000256" key="1">
    <source>
        <dbReference type="ARBA" id="ARBA00044777"/>
    </source>
</evidence>
<dbReference type="AlphaFoldDB" id="A0A7Y0HF06"/>
<gene>
    <name evidence="3" type="ORF">HH303_06370</name>
</gene>
<evidence type="ECO:0000313" key="3">
    <source>
        <dbReference type="EMBL" id="NMM44093.1"/>
    </source>
</evidence>
<dbReference type="Pfam" id="PF02616">
    <property type="entry name" value="SMC_ScpA"/>
    <property type="match status" value="1"/>
</dbReference>
<feature type="compositionally biased region" description="Acidic residues" evidence="2">
    <location>
        <begin position="290"/>
        <end position="311"/>
    </location>
</feature>
<dbReference type="InterPro" id="IPR003768">
    <property type="entry name" value="ScpA"/>
</dbReference>
<feature type="region of interest" description="Disordered" evidence="2">
    <location>
        <begin position="278"/>
        <end position="311"/>
    </location>
</feature>